<keyword evidence="3 7" id="KW-0812">Transmembrane</keyword>
<name>A0ABW1HKZ1_9ACTN</name>
<dbReference type="InterPro" id="IPR050833">
    <property type="entry name" value="Poly_Biosynth_Transport"/>
</dbReference>
<feature type="transmembrane region" description="Helical" evidence="7">
    <location>
        <begin position="342"/>
        <end position="365"/>
    </location>
</feature>
<evidence type="ECO:0000313" key="8">
    <source>
        <dbReference type="EMBL" id="MFC5941263.1"/>
    </source>
</evidence>
<feature type="transmembrane region" description="Helical" evidence="7">
    <location>
        <begin position="377"/>
        <end position="397"/>
    </location>
</feature>
<dbReference type="PANTHER" id="PTHR30250:SF26">
    <property type="entry name" value="PSMA PROTEIN"/>
    <property type="match status" value="1"/>
</dbReference>
<feature type="transmembrane region" description="Helical" evidence="7">
    <location>
        <begin position="192"/>
        <end position="209"/>
    </location>
</feature>
<sequence>MAASQATSDTASPAPQADARPASPPDGGASLGRSRRLVTGIVTAGLAKGSGLLAPVLVIPVCLSRLGSERYGLWMAVLALTGMATFADLGLGTSLMTKLAPCYASGDWVRARGYVSTAYVVLTTVAMVLCGLLWSLAGLVPWTSVFNVTGVVDPAETKAVVLICFTAFLLNIPLSLIVRVQYAYQQVGESNLWQGAGALVTIPLVLLAAHGDLPAVVVVAAFAVGPLLGNAANSVWVYGRRLPRLRPRLGAVDHAASGALLRLGGMFLLVTILTGLSANMDNLIIAHTLGPQSVTAYAVPARLAGLLGMLVTVLNLPLWSANGDALARGDLAWVRRTVRRMIVLSLLVTVGPAVGLVVAGDWIFGLWLPVPLDAGRWLLAGLALWFLLLGSFSALMMVQNAAGVVRPQVVGLVAYLVIAGAAKWHAAEAYGLAAVPFVGAVVYALTVLPAGVYGYRRTLARYGQQRHRPAGGAGGRPAPGGAAEWAGMENSPAGGGMRDTP</sequence>
<feature type="transmembrane region" description="Helical" evidence="7">
    <location>
        <begin position="409"/>
        <end position="427"/>
    </location>
</feature>
<feature type="transmembrane region" description="Helical" evidence="7">
    <location>
        <begin position="299"/>
        <end position="321"/>
    </location>
</feature>
<dbReference type="Pfam" id="PF13440">
    <property type="entry name" value="Polysacc_synt_3"/>
    <property type="match status" value="1"/>
</dbReference>
<evidence type="ECO:0000313" key="9">
    <source>
        <dbReference type="Proteomes" id="UP001596207"/>
    </source>
</evidence>
<comment type="subcellular location">
    <subcellularLocation>
        <location evidence="1">Cell membrane</location>
        <topology evidence="1">Multi-pass membrane protein</topology>
    </subcellularLocation>
</comment>
<evidence type="ECO:0000256" key="6">
    <source>
        <dbReference type="SAM" id="MobiDB-lite"/>
    </source>
</evidence>
<feature type="transmembrane region" description="Helical" evidence="7">
    <location>
        <begin position="215"/>
        <end position="238"/>
    </location>
</feature>
<dbReference type="PANTHER" id="PTHR30250">
    <property type="entry name" value="PST FAMILY PREDICTED COLANIC ACID TRANSPORTER"/>
    <property type="match status" value="1"/>
</dbReference>
<keyword evidence="4 7" id="KW-1133">Transmembrane helix</keyword>
<proteinExistence type="predicted"/>
<dbReference type="RefSeq" id="WP_377536378.1">
    <property type="nucleotide sequence ID" value="NZ_JBHSQQ010000025.1"/>
</dbReference>
<feature type="transmembrane region" description="Helical" evidence="7">
    <location>
        <begin position="433"/>
        <end position="455"/>
    </location>
</feature>
<keyword evidence="9" id="KW-1185">Reference proteome</keyword>
<evidence type="ECO:0000256" key="4">
    <source>
        <dbReference type="ARBA" id="ARBA00022989"/>
    </source>
</evidence>
<feature type="compositionally biased region" description="Polar residues" evidence="6">
    <location>
        <begin position="1"/>
        <end position="13"/>
    </location>
</feature>
<feature type="transmembrane region" description="Helical" evidence="7">
    <location>
        <begin position="71"/>
        <end position="96"/>
    </location>
</feature>
<evidence type="ECO:0000256" key="3">
    <source>
        <dbReference type="ARBA" id="ARBA00022692"/>
    </source>
</evidence>
<accession>A0ABW1HKZ1</accession>
<keyword evidence="5 7" id="KW-0472">Membrane</keyword>
<gene>
    <name evidence="8" type="ORF">ACFPZ4_07200</name>
</gene>
<keyword evidence="2" id="KW-1003">Cell membrane</keyword>
<feature type="transmembrane region" description="Helical" evidence="7">
    <location>
        <begin position="159"/>
        <end position="180"/>
    </location>
</feature>
<reference evidence="9" key="1">
    <citation type="journal article" date="2019" name="Int. J. Syst. Evol. Microbiol.">
        <title>The Global Catalogue of Microorganisms (GCM) 10K type strain sequencing project: providing services to taxonomists for standard genome sequencing and annotation.</title>
        <authorList>
            <consortium name="The Broad Institute Genomics Platform"/>
            <consortium name="The Broad Institute Genome Sequencing Center for Infectious Disease"/>
            <person name="Wu L."/>
            <person name="Ma J."/>
        </authorList>
    </citation>
    <scope>NUCLEOTIDE SEQUENCE [LARGE SCALE GENOMIC DNA]</scope>
    <source>
        <strain evidence="9">CGMCC 4.7173</strain>
    </source>
</reference>
<comment type="caution">
    <text evidence="8">The sequence shown here is derived from an EMBL/GenBank/DDBJ whole genome shotgun (WGS) entry which is preliminary data.</text>
</comment>
<evidence type="ECO:0000256" key="7">
    <source>
        <dbReference type="SAM" id="Phobius"/>
    </source>
</evidence>
<dbReference type="EMBL" id="JBHSQQ010000025">
    <property type="protein sequence ID" value="MFC5941263.1"/>
    <property type="molecule type" value="Genomic_DNA"/>
</dbReference>
<organism evidence="8 9">
    <name type="scientific">Micromonospora harpali</name>
    <dbReference type="NCBI Taxonomy" id="1490225"/>
    <lineage>
        <taxon>Bacteria</taxon>
        <taxon>Bacillati</taxon>
        <taxon>Actinomycetota</taxon>
        <taxon>Actinomycetes</taxon>
        <taxon>Micromonosporales</taxon>
        <taxon>Micromonosporaceae</taxon>
        <taxon>Micromonospora</taxon>
    </lineage>
</organism>
<evidence type="ECO:0000256" key="2">
    <source>
        <dbReference type="ARBA" id="ARBA00022475"/>
    </source>
</evidence>
<feature type="region of interest" description="Disordered" evidence="6">
    <location>
        <begin position="1"/>
        <end position="32"/>
    </location>
</feature>
<feature type="region of interest" description="Disordered" evidence="6">
    <location>
        <begin position="466"/>
        <end position="501"/>
    </location>
</feature>
<feature type="transmembrane region" description="Helical" evidence="7">
    <location>
        <begin position="37"/>
        <end position="59"/>
    </location>
</feature>
<feature type="transmembrane region" description="Helical" evidence="7">
    <location>
        <begin position="117"/>
        <end position="139"/>
    </location>
</feature>
<dbReference type="Proteomes" id="UP001596207">
    <property type="component" value="Unassembled WGS sequence"/>
</dbReference>
<protein>
    <submittedName>
        <fullName evidence="8">Lipopolysaccharide biosynthesis protein</fullName>
    </submittedName>
</protein>
<evidence type="ECO:0000256" key="1">
    <source>
        <dbReference type="ARBA" id="ARBA00004651"/>
    </source>
</evidence>
<feature type="transmembrane region" description="Helical" evidence="7">
    <location>
        <begin position="259"/>
        <end position="279"/>
    </location>
</feature>
<evidence type="ECO:0000256" key="5">
    <source>
        <dbReference type="ARBA" id="ARBA00023136"/>
    </source>
</evidence>